<organism evidence="2 3">
    <name type="scientific">Paraprevotella xylaniphila YIT 11841</name>
    <dbReference type="NCBI Taxonomy" id="762982"/>
    <lineage>
        <taxon>Bacteria</taxon>
        <taxon>Pseudomonadati</taxon>
        <taxon>Bacteroidota</taxon>
        <taxon>Bacteroidia</taxon>
        <taxon>Bacteroidales</taxon>
        <taxon>Prevotellaceae</taxon>
        <taxon>Paraprevotella</taxon>
    </lineage>
</organism>
<dbReference type="HOGENOM" id="CLU_2651181_0_0_10"/>
<evidence type="ECO:0000313" key="2">
    <source>
        <dbReference type="EMBL" id="EGG52766.1"/>
    </source>
</evidence>
<name>F3QVI5_9BACT</name>
<dbReference type="STRING" id="762982.HMPREF9442_02211"/>
<keyword evidence="1" id="KW-0812">Transmembrane</keyword>
<protein>
    <submittedName>
        <fullName evidence="2">Uncharacterized protein</fullName>
    </submittedName>
</protein>
<feature type="transmembrane region" description="Helical" evidence="1">
    <location>
        <begin position="21"/>
        <end position="48"/>
    </location>
</feature>
<dbReference type="AlphaFoldDB" id="F3QVI5"/>
<evidence type="ECO:0000256" key="1">
    <source>
        <dbReference type="SAM" id="Phobius"/>
    </source>
</evidence>
<accession>F3QVI5</accession>
<proteinExistence type="predicted"/>
<keyword evidence="1" id="KW-0472">Membrane</keyword>
<keyword evidence="1" id="KW-1133">Transmembrane helix</keyword>
<comment type="caution">
    <text evidence="2">The sequence shown here is derived from an EMBL/GenBank/DDBJ whole genome shotgun (WGS) entry which is preliminary data.</text>
</comment>
<evidence type="ECO:0000313" key="3">
    <source>
        <dbReference type="Proteomes" id="UP000005546"/>
    </source>
</evidence>
<dbReference type="Proteomes" id="UP000005546">
    <property type="component" value="Unassembled WGS sequence"/>
</dbReference>
<keyword evidence="3" id="KW-1185">Reference proteome</keyword>
<dbReference type="EMBL" id="AFBR01000065">
    <property type="protein sequence ID" value="EGG52766.1"/>
    <property type="molecule type" value="Genomic_DNA"/>
</dbReference>
<reference evidence="2 3" key="1">
    <citation type="submission" date="2011-02" db="EMBL/GenBank/DDBJ databases">
        <authorList>
            <person name="Weinstock G."/>
            <person name="Sodergren E."/>
            <person name="Clifton S."/>
            <person name="Fulton L."/>
            <person name="Fulton B."/>
            <person name="Courtney L."/>
            <person name="Fronick C."/>
            <person name="Harrison M."/>
            <person name="Strong C."/>
            <person name="Farmer C."/>
            <person name="Delahaunty K."/>
            <person name="Markovic C."/>
            <person name="Hall O."/>
            <person name="Minx P."/>
            <person name="Tomlinson C."/>
            <person name="Mitreva M."/>
            <person name="Hou S."/>
            <person name="Chen J."/>
            <person name="Wollam A."/>
            <person name="Pepin K.H."/>
            <person name="Johnson M."/>
            <person name="Bhonagiri V."/>
            <person name="Zhang X."/>
            <person name="Suruliraj S."/>
            <person name="Warren W."/>
            <person name="Chinwalla A."/>
            <person name="Mardis E.R."/>
            <person name="Wilson R.K."/>
        </authorList>
    </citation>
    <scope>NUCLEOTIDE SEQUENCE [LARGE SCALE GENOMIC DNA]</scope>
    <source>
        <strain evidence="2 3">YIT 11841</strain>
    </source>
</reference>
<sequence length="76" mass="8656">MAENGIPFSAKRFFKEKCQNAHLLLIVDCVFCFPYSLYFAISAIFLGISVLSMRPVNSSQTILQSHGVYRYFLNKA</sequence>
<gene>
    <name evidence="2" type="ORF">HMPREF9442_02211</name>
</gene>